<evidence type="ECO:0000313" key="7">
    <source>
        <dbReference type="EMBL" id="MBN1572366.1"/>
    </source>
</evidence>
<feature type="transmembrane region" description="Helical" evidence="5">
    <location>
        <begin position="170"/>
        <end position="192"/>
    </location>
</feature>
<dbReference type="Pfam" id="PF01699">
    <property type="entry name" value="Na_Ca_ex"/>
    <property type="match status" value="2"/>
</dbReference>
<feature type="transmembrane region" description="Helical" evidence="5">
    <location>
        <begin position="302"/>
        <end position="317"/>
    </location>
</feature>
<organism evidence="7 8">
    <name type="scientific">Candidatus Zymogenus saltonus</name>
    <dbReference type="NCBI Taxonomy" id="2844893"/>
    <lineage>
        <taxon>Bacteria</taxon>
        <taxon>Deltaproteobacteria</taxon>
        <taxon>Candidatus Zymogenia</taxon>
        <taxon>Candidatus Zymogeniales</taxon>
        <taxon>Candidatus Zymogenaceae</taxon>
        <taxon>Candidatus Zymogenus</taxon>
    </lineage>
</organism>
<dbReference type="GO" id="GO:0005886">
    <property type="term" value="C:plasma membrane"/>
    <property type="evidence" value="ECO:0007669"/>
    <property type="project" value="TreeGrafter"/>
</dbReference>
<sequence>MILEIVLYICGGLALLTLGAEGLVRGSASLAERIGLSRLIIGLTIVAFGTSSPEMVVSVSAALDGNSAISLGNVIGSNIANIALIAGLSAMVHPIGIDRNIVRYQIPFLIFVSVLICINFIDGILQRYEGLILIAILVVFLFVAIRRSRENSREPVADAKTSQDNSKPGLLNRIPILLILITLGLFFLVAGADFFVKGAILFTERFGVSEGVVGLTIVALGTSLPELATSLVAAYKGESDIAIGNVVGSNIFNILAILGITSMLRPVPQIGITFVDFLVMLGTAIILLPLSKSGFVLDRKEGFVMVLIYVVYVVVIYI</sequence>
<feature type="transmembrane region" description="Helical" evidence="5">
    <location>
        <begin position="270"/>
        <end position="290"/>
    </location>
</feature>
<keyword evidence="2 5" id="KW-0812">Transmembrane</keyword>
<feature type="transmembrane region" description="Helical" evidence="5">
    <location>
        <begin position="104"/>
        <end position="121"/>
    </location>
</feature>
<dbReference type="InterPro" id="IPR004837">
    <property type="entry name" value="NaCa_Exmemb"/>
</dbReference>
<protein>
    <submittedName>
        <fullName evidence="7">Calcium/sodium antiporter</fullName>
    </submittedName>
</protein>
<feature type="domain" description="Sodium/calcium exchanger membrane region" evidence="6">
    <location>
        <begin position="177"/>
        <end position="317"/>
    </location>
</feature>
<feature type="transmembrane region" description="Helical" evidence="5">
    <location>
        <begin position="36"/>
        <end position="63"/>
    </location>
</feature>
<comment type="subcellular location">
    <subcellularLocation>
        <location evidence="1">Membrane</location>
        <topology evidence="1">Multi-pass membrane protein</topology>
    </subcellularLocation>
</comment>
<evidence type="ECO:0000313" key="8">
    <source>
        <dbReference type="Proteomes" id="UP000809273"/>
    </source>
</evidence>
<evidence type="ECO:0000259" key="6">
    <source>
        <dbReference type="Pfam" id="PF01699"/>
    </source>
</evidence>
<dbReference type="GO" id="GO:0006874">
    <property type="term" value="P:intracellular calcium ion homeostasis"/>
    <property type="evidence" value="ECO:0007669"/>
    <property type="project" value="TreeGrafter"/>
</dbReference>
<feature type="transmembrane region" description="Helical" evidence="5">
    <location>
        <begin position="212"/>
        <end position="235"/>
    </location>
</feature>
<feature type="transmembrane region" description="Helical" evidence="5">
    <location>
        <begin position="6"/>
        <end position="24"/>
    </location>
</feature>
<dbReference type="InterPro" id="IPR004481">
    <property type="entry name" value="K/Na/Ca-exchanger"/>
</dbReference>
<reference evidence="7" key="1">
    <citation type="journal article" date="2021" name="Environ. Microbiol.">
        <title>Genomic characterization of three novel Desulfobacterota classes expand the metabolic and phylogenetic diversity of the phylum.</title>
        <authorList>
            <person name="Murphy C.L."/>
            <person name="Biggerstaff J."/>
            <person name="Eichhorn A."/>
            <person name="Ewing E."/>
            <person name="Shahan R."/>
            <person name="Soriano D."/>
            <person name="Stewart S."/>
            <person name="VanMol K."/>
            <person name="Walker R."/>
            <person name="Walters P."/>
            <person name="Elshahed M.S."/>
            <person name="Youssef N.H."/>
        </authorList>
    </citation>
    <scope>NUCLEOTIDE SEQUENCE</scope>
    <source>
        <strain evidence="7">Zod_Metabat.24</strain>
    </source>
</reference>
<dbReference type="Gene3D" id="1.20.1420.30">
    <property type="entry name" value="NCX, central ion-binding region"/>
    <property type="match status" value="1"/>
</dbReference>
<reference evidence="7" key="2">
    <citation type="submission" date="2021-01" db="EMBL/GenBank/DDBJ databases">
        <authorList>
            <person name="Hahn C.R."/>
            <person name="Youssef N.H."/>
            <person name="Elshahed M."/>
        </authorList>
    </citation>
    <scope>NUCLEOTIDE SEQUENCE</scope>
    <source>
        <strain evidence="7">Zod_Metabat.24</strain>
    </source>
</reference>
<keyword evidence="3 5" id="KW-1133">Transmembrane helix</keyword>
<feature type="transmembrane region" description="Helical" evidence="5">
    <location>
        <begin position="127"/>
        <end position="145"/>
    </location>
</feature>
<dbReference type="Proteomes" id="UP000809273">
    <property type="component" value="Unassembled WGS sequence"/>
</dbReference>
<feature type="domain" description="Sodium/calcium exchanger membrane region" evidence="6">
    <location>
        <begin position="6"/>
        <end position="145"/>
    </location>
</feature>
<evidence type="ECO:0000256" key="4">
    <source>
        <dbReference type="ARBA" id="ARBA00023136"/>
    </source>
</evidence>
<comment type="caution">
    <text evidence="7">The sequence shown here is derived from an EMBL/GenBank/DDBJ whole genome shotgun (WGS) entry which is preliminary data.</text>
</comment>
<accession>A0A9D8KES6</accession>
<feature type="transmembrane region" description="Helical" evidence="5">
    <location>
        <begin position="69"/>
        <end position="92"/>
    </location>
</feature>
<dbReference type="PANTHER" id="PTHR10846:SF8">
    <property type="entry name" value="INNER MEMBRANE PROTEIN YRBG"/>
    <property type="match status" value="1"/>
</dbReference>
<keyword evidence="4 5" id="KW-0472">Membrane</keyword>
<gene>
    <name evidence="7" type="ORF">JW984_04125</name>
</gene>
<dbReference type="GO" id="GO:0005262">
    <property type="term" value="F:calcium channel activity"/>
    <property type="evidence" value="ECO:0007669"/>
    <property type="project" value="TreeGrafter"/>
</dbReference>
<dbReference type="AlphaFoldDB" id="A0A9D8KES6"/>
<dbReference type="PANTHER" id="PTHR10846">
    <property type="entry name" value="SODIUM/POTASSIUM/CALCIUM EXCHANGER"/>
    <property type="match status" value="1"/>
</dbReference>
<dbReference type="GO" id="GO:0008273">
    <property type="term" value="F:calcium, potassium:sodium antiporter activity"/>
    <property type="evidence" value="ECO:0007669"/>
    <property type="project" value="TreeGrafter"/>
</dbReference>
<evidence type="ECO:0000256" key="5">
    <source>
        <dbReference type="SAM" id="Phobius"/>
    </source>
</evidence>
<feature type="transmembrane region" description="Helical" evidence="5">
    <location>
        <begin position="242"/>
        <end position="264"/>
    </location>
</feature>
<dbReference type="EMBL" id="JAFGIX010000020">
    <property type="protein sequence ID" value="MBN1572366.1"/>
    <property type="molecule type" value="Genomic_DNA"/>
</dbReference>
<dbReference type="InterPro" id="IPR044880">
    <property type="entry name" value="NCX_ion-bd_dom_sf"/>
</dbReference>
<proteinExistence type="predicted"/>
<name>A0A9D8KES6_9DELT</name>
<evidence type="ECO:0000256" key="1">
    <source>
        <dbReference type="ARBA" id="ARBA00004141"/>
    </source>
</evidence>
<evidence type="ECO:0000256" key="2">
    <source>
        <dbReference type="ARBA" id="ARBA00022692"/>
    </source>
</evidence>
<dbReference type="NCBIfam" id="TIGR00367">
    <property type="entry name" value="calcium/sodium antiporter"/>
    <property type="match status" value="1"/>
</dbReference>
<evidence type="ECO:0000256" key="3">
    <source>
        <dbReference type="ARBA" id="ARBA00022989"/>
    </source>
</evidence>